<evidence type="ECO:0000313" key="2">
    <source>
        <dbReference type="EMBL" id="SMP06266.1"/>
    </source>
</evidence>
<name>A0ABY1ND09_9BACT</name>
<accession>A0ABY1ND09</accession>
<evidence type="ECO:0000313" key="3">
    <source>
        <dbReference type="Proteomes" id="UP001157915"/>
    </source>
</evidence>
<reference evidence="2 3" key="1">
    <citation type="submission" date="2017-05" db="EMBL/GenBank/DDBJ databases">
        <authorList>
            <person name="Varghese N."/>
            <person name="Submissions S."/>
        </authorList>
    </citation>
    <scope>NUCLEOTIDE SEQUENCE [LARGE SCALE GENOMIC DNA]</scope>
    <source>
        <strain evidence="2 3">DSM 15360</strain>
    </source>
</reference>
<dbReference type="RefSeq" id="WP_283411379.1">
    <property type="nucleotide sequence ID" value="NZ_FXUA01000001.1"/>
</dbReference>
<dbReference type="Proteomes" id="UP001157915">
    <property type="component" value="Unassembled WGS sequence"/>
</dbReference>
<dbReference type="NCBIfam" id="TIGR02145">
    <property type="entry name" value="Fib_succ_major"/>
    <property type="match status" value="1"/>
</dbReference>
<feature type="domain" description="Fibrobacter succinogenes major paralogous" evidence="1">
    <location>
        <begin position="379"/>
        <end position="560"/>
    </location>
</feature>
<keyword evidence="3" id="KW-1185">Reference proteome</keyword>
<sequence>MYFLILMPHRIVRGNLEGAYTAFFARYSNSEVALMGYFYPGAADFNITPRTTALAMVMMTPAVISLSDDGKKSFMAKALADPAFGLLESEILKNLELKKPLFDETNTGIAAALVQLFSSASARMEAEEKELPVNTFKAGNNFTFNNKGSAVTTVIGIYKGSDRVGKVVVEGLKIVPASIQELISGKGEIVSESGDQQFLVEGEGNFTFKYRTGRPGSSSGAEHDEAFYENLGQFSYNLLQTLIPVLDPKESCKKTVIFNLIGLIHTSTNFNSSTSISEILYTVRNITMSNVEGLIKNCTLDGFLNIEWFEYMVKNWNFIDKAFAVIANGANTTAIGVAWIAAEPEIDVCYLANGNQVELNEKCLVTFTDPRDGNVYKIVKIGDQTWFAENLRYAGNISQVISQQVWAAIWNNNRPTEKPAWSYYGNSATNDPDFGKLYNWFAVNKSKLCPEGWHIPSSSEWKILSDYLGGAAVAGGKMKATTIWKGENVGATNESNFSALPGGDRTVDKGFGNGGYWGSWWSSTSINDLSAIGYYLESSNASLGKDGNIKGDGFSCRCLRD</sequence>
<organism evidence="2 3">
    <name type="scientific">Algoriphagus winogradskyi</name>
    <dbReference type="NCBI Taxonomy" id="237017"/>
    <lineage>
        <taxon>Bacteria</taxon>
        <taxon>Pseudomonadati</taxon>
        <taxon>Bacteroidota</taxon>
        <taxon>Cytophagia</taxon>
        <taxon>Cytophagales</taxon>
        <taxon>Cyclobacteriaceae</taxon>
        <taxon>Algoriphagus</taxon>
    </lineage>
</organism>
<comment type="caution">
    <text evidence="2">The sequence shown here is derived from an EMBL/GenBank/DDBJ whole genome shotgun (WGS) entry which is preliminary data.</text>
</comment>
<dbReference type="Pfam" id="PF09603">
    <property type="entry name" value="Fib_succ_major"/>
    <property type="match status" value="1"/>
</dbReference>
<dbReference type="InterPro" id="IPR011871">
    <property type="entry name" value="Fib_succ_major"/>
</dbReference>
<protein>
    <submittedName>
        <fullName evidence="2">Major paralogous domain-containing protein</fullName>
    </submittedName>
</protein>
<evidence type="ECO:0000259" key="1">
    <source>
        <dbReference type="Pfam" id="PF09603"/>
    </source>
</evidence>
<gene>
    <name evidence="2" type="ORF">SAMN06265367_101446</name>
</gene>
<dbReference type="EMBL" id="FXUA01000001">
    <property type="protein sequence ID" value="SMP06266.1"/>
    <property type="molecule type" value="Genomic_DNA"/>
</dbReference>
<proteinExistence type="predicted"/>